<dbReference type="PANTHER" id="PTHR39338">
    <property type="entry name" value="BLL5662 PROTEIN-RELATED"/>
    <property type="match status" value="1"/>
</dbReference>
<evidence type="ECO:0000313" key="1">
    <source>
        <dbReference type="EMBL" id="MBY6276474.1"/>
    </source>
</evidence>
<dbReference type="SUPFAM" id="SSF53300">
    <property type="entry name" value="vWA-like"/>
    <property type="match status" value="1"/>
</dbReference>
<dbReference type="PANTHER" id="PTHR39338:SF6">
    <property type="entry name" value="BLL5662 PROTEIN"/>
    <property type="match status" value="1"/>
</dbReference>
<dbReference type="Proteomes" id="UP000732377">
    <property type="component" value="Unassembled WGS sequence"/>
</dbReference>
<reference evidence="1" key="1">
    <citation type="submission" date="2017-11" db="EMBL/GenBank/DDBJ databases">
        <title>Three new genomes from thermophilic consortium.</title>
        <authorList>
            <person name="Quaggio R."/>
            <person name="Amgarten D."/>
            <person name="Setubal J.C."/>
        </authorList>
    </citation>
    <scope>NUCLEOTIDE SEQUENCE</scope>
    <source>
        <strain evidence="1">ZCTH01-B2</strain>
    </source>
</reference>
<gene>
    <name evidence="1" type="ORF">CWE10_09710</name>
</gene>
<proteinExistence type="predicted"/>
<dbReference type="RefSeq" id="WP_273379507.1">
    <property type="nucleotide sequence ID" value="NZ_PIUK01000083.1"/>
</dbReference>
<name>A0A953IBT8_SYMTR</name>
<evidence type="ECO:0000313" key="2">
    <source>
        <dbReference type="Proteomes" id="UP000732377"/>
    </source>
</evidence>
<protein>
    <recommendedName>
        <fullName evidence="3">VWA domain-containing protein</fullName>
    </recommendedName>
</protein>
<accession>A0A953IBT8</accession>
<dbReference type="EMBL" id="PIUK01000083">
    <property type="protein sequence ID" value="MBY6276474.1"/>
    <property type="molecule type" value="Genomic_DNA"/>
</dbReference>
<dbReference type="AlphaFoldDB" id="A0A953IBT8"/>
<dbReference type="Pfam" id="PF05762">
    <property type="entry name" value="VWA_CoxE"/>
    <property type="match status" value="1"/>
</dbReference>
<comment type="caution">
    <text evidence="1">The sequence shown here is derived from an EMBL/GenBank/DDBJ whole genome shotgun (WGS) entry which is preliminary data.</text>
</comment>
<evidence type="ECO:0008006" key="3">
    <source>
        <dbReference type="Google" id="ProtNLM"/>
    </source>
</evidence>
<dbReference type="InterPro" id="IPR036465">
    <property type="entry name" value="vWFA_dom_sf"/>
</dbReference>
<dbReference type="InterPro" id="IPR008912">
    <property type="entry name" value="Uncharacterised_CoxE"/>
</dbReference>
<organism evidence="1 2">
    <name type="scientific">Symbiobacterium thermophilum</name>
    <dbReference type="NCBI Taxonomy" id="2734"/>
    <lineage>
        <taxon>Bacteria</taxon>
        <taxon>Bacillati</taxon>
        <taxon>Bacillota</taxon>
        <taxon>Clostridia</taxon>
        <taxon>Eubacteriales</taxon>
        <taxon>Symbiobacteriaceae</taxon>
        <taxon>Symbiobacterium</taxon>
    </lineage>
</organism>
<sequence length="428" mass="48655">MVRRLWPIRLIYAAVCSIGRLIRRLMMRAGRLFRLRRPRLLAAAQVTRLFLAGRDPNNLYVAFAEAADHRPEAPASLADVQAGDRMTSLLWAGPAAADSLEPVAARASLWRGLAPSPADDALRGAEAANRRFAYVDLLHSPIRKLAPEHIRELEELMDRLARKWLAHRDSLRERPRRARLDVGRTLRHNLPRYGGAVLEFRWPVKVVPVPQPQKPSRILVIGDVSHSMARYVSVVLFFFHKLNFRFVVESYVFSENATYATPYLNGPGTFEEKAQRLMQGARSWNAGTRFGTALAEIAQHAAVDDQTYVFIATDGKVAITPDEQEKIRVNMAELRRRARQVIFLTPSAEFSGARRGPAREWQRRLGTFYYGPNEVPVWLMGSPHWYGTLARYADRLYLIRTVQDLIDMVENLLISSGEEERRNGHGTV</sequence>